<evidence type="ECO:0000256" key="2">
    <source>
        <dbReference type="ARBA" id="ARBA00009370"/>
    </source>
</evidence>
<protein>
    <recommendedName>
        <fullName evidence="3">Peptidase S26 domain-containing protein</fullName>
    </recommendedName>
</protein>
<dbReference type="Proteomes" id="UP001501470">
    <property type="component" value="Unassembled WGS sequence"/>
</dbReference>
<dbReference type="InterPro" id="IPR036286">
    <property type="entry name" value="LexA/Signal_pep-like_sf"/>
</dbReference>
<gene>
    <name evidence="4" type="ORF">GCM10009827_093730</name>
</gene>
<reference evidence="5" key="1">
    <citation type="journal article" date="2019" name="Int. J. Syst. Evol. Microbiol.">
        <title>The Global Catalogue of Microorganisms (GCM) 10K type strain sequencing project: providing services to taxonomists for standard genome sequencing and annotation.</title>
        <authorList>
            <consortium name="The Broad Institute Genomics Platform"/>
            <consortium name="The Broad Institute Genome Sequencing Center for Infectious Disease"/>
            <person name="Wu L."/>
            <person name="Ma J."/>
        </authorList>
    </citation>
    <scope>NUCLEOTIDE SEQUENCE [LARGE SCALE GENOMIC DNA]</scope>
    <source>
        <strain evidence="5">JCM 15933</strain>
    </source>
</reference>
<comment type="caution">
    <text evidence="4">The sequence shown here is derived from an EMBL/GenBank/DDBJ whole genome shotgun (WGS) entry which is preliminary data.</text>
</comment>
<evidence type="ECO:0000313" key="5">
    <source>
        <dbReference type="Proteomes" id="UP001501470"/>
    </source>
</evidence>
<dbReference type="PRINTS" id="PR00727">
    <property type="entry name" value="LEADERPTASE"/>
</dbReference>
<proteinExistence type="inferred from homology"/>
<comment type="subcellular location">
    <subcellularLocation>
        <location evidence="1">Cell membrane</location>
        <topology evidence="1">Single-pass type II membrane protein</topology>
    </subcellularLocation>
</comment>
<dbReference type="PANTHER" id="PTHR43390:SF1">
    <property type="entry name" value="CHLOROPLAST PROCESSING PEPTIDASE"/>
    <property type="match status" value="1"/>
</dbReference>
<name>A0ABP4N999_9ACTN</name>
<accession>A0ABP4N999</accession>
<dbReference type="InterPro" id="IPR019533">
    <property type="entry name" value="Peptidase_S26"/>
</dbReference>
<comment type="similarity">
    <text evidence="2">Belongs to the peptidase S26 family.</text>
</comment>
<dbReference type="PANTHER" id="PTHR43390">
    <property type="entry name" value="SIGNAL PEPTIDASE I"/>
    <property type="match status" value="1"/>
</dbReference>
<evidence type="ECO:0000259" key="3">
    <source>
        <dbReference type="Pfam" id="PF10502"/>
    </source>
</evidence>
<dbReference type="Pfam" id="PF10502">
    <property type="entry name" value="Peptidase_S26"/>
    <property type="match status" value="2"/>
</dbReference>
<dbReference type="RefSeq" id="WP_344511125.1">
    <property type="nucleotide sequence ID" value="NZ_BAAAQD010000027.1"/>
</dbReference>
<organism evidence="4 5">
    <name type="scientific">Dactylosporangium maewongense</name>
    <dbReference type="NCBI Taxonomy" id="634393"/>
    <lineage>
        <taxon>Bacteria</taxon>
        <taxon>Bacillati</taxon>
        <taxon>Actinomycetota</taxon>
        <taxon>Actinomycetes</taxon>
        <taxon>Micromonosporales</taxon>
        <taxon>Micromonosporaceae</taxon>
        <taxon>Dactylosporangium</taxon>
    </lineage>
</organism>
<feature type="domain" description="Peptidase S26" evidence="3">
    <location>
        <begin position="8"/>
        <end position="91"/>
    </location>
</feature>
<evidence type="ECO:0000256" key="1">
    <source>
        <dbReference type="ARBA" id="ARBA00004401"/>
    </source>
</evidence>
<dbReference type="EMBL" id="BAAAQD010000027">
    <property type="protein sequence ID" value="GAA1558056.1"/>
    <property type="molecule type" value="Genomic_DNA"/>
</dbReference>
<dbReference type="CDD" id="cd06462">
    <property type="entry name" value="Peptidase_S24_S26"/>
    <property type="match status" value="1"/>
</dbReference>
<dbReference type="InterPro" id="IPR000223">
    <property type="entry name" value="Pept_S26A_signal_pept_1"/>
</dbReference>
<dbReference type="Gene3D" id="2.10.109.10">
    <property type="entry name" value="Umud Fragment, subunit A"/>
    <property type="match status" value="1"/>
</dbReference>
<evidence type="ECO:0000313" key="4">
    <source>
        <dbReference type="EMBL" id="GAA1558056.1"/>
    </source>
</evidence>
<dbReference type="SUPFAM" id="SSF51306">
    <property type="entry name" value="LexA/Signal peptidase"/>
    <property type="match status" value="1"/>
</dbReference>
<sequence>MMWLPLATAVLAALGAVWWLRRRYLTVTVDGPSMLPTYRPGERLLVRRIPPAALRTGQVVVFTASPPPPPAPQRPARIVKRVAAAPGDPIPRDTVPALRTVPGNHVPPDRVVLLGDNPVVSHDSRRSGYFTTDRLLGVVIRRLGAP</sequence>
<keyword evidence="5" id="KW-1185">Reference proteome</keyword>
<feature type="domain" description="Peptidase S26" evidence="3">
    <location>
        <begin position="102"/>
        <end position="139"/>
    </location>
</feature>